<comment type="caution">
    <text evidence="10">The sequence shown here is derived from an EMBL/GenBank/DDBJ whole genome shotgun (WGS) entry which is preliminary data.</text>
</comment>
<keyword evidence="6" id="KW-0347">Helicase</keyword>
<sequence>MTASCQADAEPAGIGTTLELASLIAGVAGRSHDLGKAGSYFVEKLQHAAAGHDTEPDPVRHEWVSMKALERMLQGIPLHEALGKLPLISLAEGPSLGDGVRSAGEGLRYICATHHRLFGPPCTSRTQALTRLDASNHVREPVPPFTYPVSADKRLTPSFTRRLEQDLRRLLAVAGESPDDEPFWYGLVWLSRVALILADQGVSADIVGAEDGAGGREAIPPNAPGLYANTWPRHAEMTGRGYNQPLEWHLSTVAEKASEVAGAMWRMSLPALEPGQVDDLLAPAQGHHVRYFGWQDEAVEAIRQHREASAAPLLVFNVASTGAGKTVMNVKAACAAASGPLRLSYALNLRTLTLQTGDALERDLGLGRESVATVIGDKVAVRLHETEQTAADPQDAALDAAGVFEDVQFEVAGGISRLPDWLAPVTERRTEWRSILASPVLVSTVDFLVQAGEPGRQGHHAAAYLRVMHSDLILDEVDSYDTESLVAILRLIQVAASLGRNVVCSSATLPQPIAHAIAEAYHSGHRVWSALCGQAQEHGVLAITDTLPPSWIQPGASFQEDYQTFLGALGGRRGPATKRACLQSVDDNRGVAGLFAAIEAGVERLHASNCWSHGDTGKSVSFGLVRVANIQTANAVAEYLQRLPDTFVCLYHARDFAIQRHSKERALDRLLNRKRGNEAIEQDPDVGALCAATEGSCVRFVVVATPVEEIGRDHDFDWAVIEPSGSHSIVQTAGRVNRHRRIAVTEPNVAVLQYNARALRKESVAFTRPGPESGRGFRKYLDAGDAYPDLGYLLDWDRLDRLTAAMAFDTAHPLVKGEQHHQQALLKEPLKVLRRDRRYESIWMGSRFYGKYPLRSKEDDGLEEWRVLPREGGGRRWERWERHGFTLAYTEQGKPRLDMHETNWLSWSIEALWEACDKAGITPEQGMTFKIRRSSGQV</sequence>
<gene>
    <name evidence="10" type="ORF">KGQ91_04875</name>
</gene>
<feature type="domain" description="HD Cas3-type" evidence="9">
    <location>
        <begin position="11"/>
        <end position="203"/>
    </location>
</feature>
<dbReference type="InterPro" id="IPR027417">
    <property type="entry name" value="P-loop_NTPase"/>
</dbReference>
<evidence type="ECO:0000256" key="4">
    <source>
        <dbReference type="ARBA" id="ARBA00022741"/>
    </source>
</evidence>
<keyword evidence="3" id="KW-0479">Metal-binding</keyword>
<dbReference type="Gene3D" id="1.10.3210.30">
    <property type="match status" value="1"/>
</dbReference>
<evidence type="ECO:0000256" key="8">
    <source>
        <dbReference type="ARBA" id="ARBA00023118"/>
    </source>
</evidence>
<evidence type="ECO:0000256" key="2">
    <source>
        <dbReference type="ARBA" id="ARBA00009046"/>
    </source>
</evidence>
<dbReference type="InterPro" id="IPR038257">
    <property type="entry name" value="CRISPR-assoc_Cas3_HD_sf"/>
</dbReference>
<evidence type="ECO:0000259" key="9">
    <source>
        <dbReference type="PROSITE" id="PS51643"/>
    </source>
</evidence>
<keyword evidence="8" id="KW-0051">Antiviral defense</keyword>
<reference evidence="10 11" key="1">
    <citation type="submission" date="2021-05" db="EMBL/GenBank/DDBJ databases">
        <title>Petroleum and Energy Research Collection (APPE): ex situ preservation of microbial diversity associated with the oil industry and exploitation of its biotechnological potential.</title>
        <authorList>
            <person name="Paixao C.T.M."/>
            <person name="Gomes M.B."/>
            <person name="Oliveira V.M."/>
        </authorList>
    </citation>
    <scope>NUCLEOTIDE SEQUENCE [LARGE SCALE GENOMIC DNA]</scope>
    <source>
        <strain evidence="10 11">LIT2</strain>
    </source>
</reference>
<evidence type="ECO:0000256" key="3">
    <source>
        <dbReference type="ARBA" id="ARBA00022723"/>
    </source>
</evidence>
<dbReference type="InterPro" id="IPR006483">
    <property type="entry name" value="CRISPR-assoc_Cas3_HD"/>
</dbReference>
<dbReference type="SUPFAM" id="SSF52540">
    <property type="entry name" value="P-loop containing nucleoside triphosphate hydrolases"/>
    <property type="match status" value="1"/>
</dbReference>
<evidence type="ECO:0000313" key="11">
    <source>
        <dbReference type="Proteomes" id="UP001319883"/>
    </source>
</evidence>
<dbReference type="InterPro" id="IPR054712">
    <property type="entry name" value="Cas3-like_dom"/>
</dbReference>
<dbReference type="RefSeq" id="WP_224416031.1">
    <property type="nucleotide sequence ID" value="NZ_JAGXFC010000001.1"/>
</dbReference>
<organism evidence="10 11">
    <name type="scientific">Modicisalibacter tunisiensis</name>
    <dbReference type="NCBI Taxonomy" id="390637"/>
    <lineage>
        <taxon>Bacteria</taxon>
        <taxon>Pseudomonadati</taxon>
        <taxon>Pseudomonadota</taxon>
        <taxon>Gammaproteobacteria</taxon>
        <taxon>Oceanospirillales</taxon>
        <taxon>Halomonadaceae</taxon>
        <taxon>Modicisalibacter</taxon>
    </lineage>
</organism>
<name>A0ABS7WZ45_9GAMM</name>
<dbReference type="Proteomes" id="UP001319883">
    <property type="component" value="Unassembled WGS sequence"/>
</dbReference>
<keyword evidence="5" id="KW-0378">Hydrolase</keyword>
<evidence type="ECO:0000313" key="10">
    <source>
        <dbReference type="EMBL" id="MBZ9567022.1"/>
    </source>
</evidence>
<keyword evidence="11" id="KW-1185">Reference proteome</keyword>
<comment type="similarity">
    <text evidence="1">In the N-terminal section; belongs to the CRISPR-associated nuclease Cas3-HD family.</text>
</comment>
<evidence type="ECO:0000256" key="6">
    <source>
        <dbReference type="ARBA" id="ARBA00022806"/>
    </source>
</evidence>
<dbReference type="PROSITE" id="PS51643">
    <property type="entry name" value="HD_CAS3"/>
    <property type="match status" value="1"/>
</dbReference>
<dbReference type="EMBL" id="JAGXFD010000001">
    <property type="protein sequence ID" value="MBZ9567022.1"/>
    <property type="molecule type" value="Genomic_DNA"/>
</dbReference>
<evidence type="ECO:0000256" key="5">
    <source>
        <dbReference type="ARBA" id="ARBA00022801"/>
    </source>
</evidence>
<dbReference type="Pfam" id="PF22590">
    <property type="entry name" value="Cas3-like_C_2"/>
    <property type="match status" value="1"/>
</dbReference>
<evidence type="ECO:0000256" key="1">
    <source>
        <dbReference type="ARBA" id="ARBA00006847"/>
    </source>
</evidence>
<proteinExistence type="inferred from homology"/>
<dbReference type="Gene3D" id="3.40.50.300">
    <property type="entry name" value="P-loop containing nucleotide triphosphate hydrolases"/>
    <property type="match status" value="1"/>
</dbReference>
<protein>
    <recommendedName>
        <fullName evidence="9">HD Cas3-type domain-containing protein</fullName>
    </recommendedName>
</protein>
<accession>A0ABS7WZ45</accession>
<keyword evidence="4" id="KW-0547">Nucleotide-binding</keyword>
<keyword evidence="7" id="KW-0067">ATP-binding</keyword>
<comment type="similarity">
    <text evidence="2">In the central section; belongs to the CRISPR-associated helicase Cas3 family.</text>
</comment>
<evidence type="ECO:0000256" key="7">
    <source>
        <dbReference type="ARBA" id="ARBA00022840"/>
    </source>
</evidence>